<dbReference type="CDD" id="cd01670">
    <property type="entry name" value="Death"/>
    <property type="match status" value="1"/>
</dbReference>
<gene>
    <name evidence="4" type="primary">MACC1</name>
</gene>
<name>A0ABM4E6F1_9AVES</name>
<dbReference type="PANTHER" id="PTHR15603">
    <property type="entry name" value="SH3 DOMAIN-CONTAINING PROTEIN"/>
    <property type="match status" value="1"/>
</dbReference>
<organism evidence="3 4">
    <name type="scientific">Apteryx mantelli</name>
    <name type="common">North Island brown kiwi</name>
    <dbReference type="NCBI Taxonomy" id="2696672"/>
    <lineage>
        <taxon>Eukaryota</taxon>
        <taxon>Metazoa</taxon>
        <taxon>Chordata</taxon>
        <taxon>Craniata</taxon>
        <taxon>Vertebrata</taxon>
        <taxon>Euteleostomi</taxon>
        <taxon>Archelosauria</taxon>
        <taxon>Archosauria</taxon>
        <taxon>Dinosauria</taxon>
        <taxon>Saurischia</taxon>
        <taxon>Theropoda</taxon>
        <taxon>Coelurosauria</taxon>
        <taxon>Aves</taxon>
        <taxon>Palaeognathae</taxon>
        <taxon>Apterygiformes</taxon>
        <taxon>Apterygidae</taxon>
        <taxon>Apteryx</taxon>
    </lineage>
</organism>
<dbReference type="Gene3D" id="2.60.220.30">
    <property type="match status" value="1"/>
</dbReference>
<evidence type="ECO:0000313" key="3">
    <source>
        <dbReference type="Proteomes" id="UP001652627"/>
    </source>
</evidence>
<dbReference type="InterPro" id="IPR000906">
    <property type="entry name" value="ZU5_dom"/>
</dbReference>
<evidence type="ECO:0000313" key="4">
    <source>
        <dbReference type="RefSeq" id="XP_067148290.1"/>
    </source>
</evidence>
<dbReference type="GeneID" id="106483535"/>
<accession>A0ABM4E6F1</accession>
<feature type="compositionally biased region" description="Basic and acidic residues" evidence="1">
    <location>
        <begin position="30"/>
        <end position="40"/>
    </location>
</feature>
<proteinExistence type="predicted"/>
<dbReference type="InterPro" id="IPR056183">
    <property type="entry name" value="DEATH_SH3BP4"/>
</dbReference>
<reference evidence="4" key="2">
    <citation type="submission" date="2025-08" db="UniProtKB">
        <authorList>
            <consortium name="RefSeq"/>
        </authorList>
    </citation>
    <scope>IDENTIFICATION</scope>
    <source>
        <tissue evidence="4">Blood</tissue>
    </source>
</reference>
<feature type="region of interest" description="Disordered" evidence="1">
    <location>
        <begin position="25"/>
        <end position="79"/>
    </location>
</feature>
<protein>
    <submittedName>
        <fullName evidence="4">Metastasis-associated in colon cancer protein 1</fullName>
    </submittedName>
</protein>
<dbReference type="Pfam" id="PF24094">
    <property type="entry name" value="DEATH_SH3BP4"/>
    <property type="match status" value="1"/>
</dbReference>
<feature type="domain" description="ZU5" evidence="2">
    <location>
        <begin position="247"/>
        <end position="384"/>
    </location>
</feature>
<dbReference type="InterPro" id="IPR056181">
    <property type="entry name" value="SH3BP4_C"/>
</dbReference>
<evidence type="ECO:0000259" key="2">
    <source>
        <dbReference type="PROSITE" id="PS51145"/>
    </source>
</evidence>
<reference evidence="3" key="1">
    <citation type="submission" date="2025-05" db="UniProtKB">
        <authorList>
            <consortium name="RefSeq"/>
        </authorList>
    </citation>
    <scope>NUCLEOTIDE SEQUENCE [LARGE SCALE GENOMIC DNA]</scope>
</reference>
<dbReference type="PROSITE" id="PS51145">
    <property type="entry name" value="ZU5"/>
    <property type="match status" value="1"/>
</dbReference>
<dbReference type="Proteomes" id="UP001652627">
    <property type="component" value="Chromosome 2"/>
</dbReference>
<dbReference type="Pfam" id="PF23637">
    <property type="entry name" value="SH3BP4_C"/>
    <property type="match status" value="1"/>
</dbReference>
<dbReference type="RefSeq" id="XP_067148290.1">
    <property type="nucleotide sequence ID" value="XM_067292189.1"/>
</dbReference>
<dbReference type="InterPro" id="IPR056182">
    <property type="entry name" value="UPA_SH3BP4"/>
</dbReference>
<dbReference type="PANTHER" id="PTHR15603:SF1">
    <property type="entry name" value="METASTASIS-ASSOCIATED IN COLON CANCER PROTEIN 1"/>
    <property type="match status" value="1"/>
</dbReference>
<dbReference type="Pfam" id="PF23640">
    <property type="entry name" value="UPA_SH3BP4"/>
    <property type="match status" value="1"/>
</dbReference>
<evidence type="ECO:0000256" key="1">
    <source>
        <dbReference type="SAM" id="MobiDB-lite"/>
    </source>
</evidence>
<keyword evidence="3" id="KW-1185">Reference proteome</keyword>
<sequence>MGEQHDPCLVHAAVHGEMLLQESSAVNKPAFERRPSKEENISSSEVASLHAGEIPRSRSEGTLIDMDDQTPSSSYNDSESKLDLNIDCSDVFKHVHAVSKTNPFWNELSASNPFIHDIAASNRNENNKYLSVLKDKPCLFSRVSSNRDSLASSGDELDIDCLLRKTSARSGRSKSVSDFLDIIDNQRLNPHKTAPQKTVASDAAWLQNDREAYKMAWLSHRQLTRSCLDLEAMSHSPGWAQTQATDIHIVCKLNHEGGSVQLPDSDINVHIPMGHVLPGEFQEVGLKAILNPPLSLNSELCSTVSPLIELTLSNLNTREAIILEVKVAAKVKNDPLSQVMTDIACFYGLSKEGPFKKLQNCYFYQDTIQAKLTDLSHVMYTVIAVQANKIQPPATNVWDYVHRTVSVGIYGPKYIHPSFTAVFIVFGHNYIPRKLTICDIKKGGKNMPPVVFQLWGKHTFLLEKLQDLNVSLISCDPDFEVKIENESRNIKEEELKTGEMVHQQFLFSMVGSREMHFFVFLVQLKDLKSSPVMQFCVTTPDPAPKLSGIVSRPKRLQKRKEIKSAPLLLIPTVKYPKFQDKCLNINTYGVALKTVLRQSKIDYLLEYFKGDTIGLLGEDKIKAIGQTKIKEWYVGVLRRKVGLVHCKNVKVIFKEQAMDIADSELPTRNLVEQIALPFKKLTYIYSVVLSTVSESVYDWRALAEVLGYSHMSWDDFNEAYVDKESERVAHVVKRLKEDCHANKKKRLFLYELVVALLKIDCQGLVARLTQDAAILTSAVKLGKYWRELAEKLARLTKQQIEAYEVPHQGKNGEVVLEMMWKPAYDFLYTWGAHYGDSYRDVLQDLQSALDKMKNPVTKYWRELTGTLILVNCMDVLRASAFSTKEEEE</sequence>